<organism evidence="1 2">
    <name type="scientific">Microcystis aeruginosa Ma_MB_S_20031200_S102</name>
    <dbReference type="NCBI Taxonomy" id="2486254"/>
    <lineage>
        <taxon>Bacteria</taxon>
        <taxon>Bacillati</taxon>
        <taxon>Cyanobacteriota</taxon>
        <taxon>Cyanophyceae</taxon>
        <taxon>Oscillatoriophycideae</taxon>
        <taxon>Chroococcales</taxon>
        <taxon>Microcystaceae</taxon>
        <taxon>Microcystis</taxon>
    </lineage>
</organism>
<protein>
    <submittedName>
        <fullName evidence="1">WYL domain-containing protein</fullName>
    </submittedName>
</protein>
<dbReference type="AlphaFoldDB" id="A0A552EXE4"/>
<name>A0A552EXE4_MICAE</name>
<dbReference type="GO" id="GO:0016301">
    <property type="term" value="F:kinase activity"/>
    <property type="evidence" value="ECO:0007669"/>
    <property type="project" value="TreeGrafter"/>
</dbReference>
<dbReference type="Pfam" id="PF13671">
    <property type="entry name" value="AAA_33"/>
    <property type="match status" value="1"/>
</dbReference>
<sequence length="832" mass="96164">MMKKPVICHFLIGLPASGKSTFAQFLAEEINAVVVSTDEIRAQLYGDAANQGIWADIEVEVLDQIKTAVEKDQPVIYDATNAMRPWRLDFLYKTVNSFNIQWIGWHLQTSVEKCKQRNQQRERQVPDEVIDKMNANLQANPPESNEGLLKIYPVPVRDNSFDLDEICTILTGFKRLLANIANLNKNKVFHPYSRLLDFERLMHLMSVIINYPGIGNLTETEPETLKEILEVEELPQFSTSIEEICAVITKKYHAIYAHPEAIEKDLYWLEKNGILARGDIAADLIEIESIDYPYLISHRYNDLDKFQRLIKTIRFIVHHPFLCEENGKPSVTTETGFRQTSIVKAMYNYGLFSGKIDVENEYQRSPLENNFREDICHCIKPYQLLPNFAMKKGYFAGTGILSQYELNKLYQSLRSHSVEKYFKDPLAAEIYDIFEQRLVNSKLLEEEAPYSTRLIGTKSIVDVEKYQQQFEQLEEAIKKGELLKFSHIQGSAKWPKDQPHFTAYPLQIVFHNIAWYLGYEIGEGDKKGLFAFARIDRIRFQQVNTQRDINEQKKALDKLHKLYDASAGIYLGDDVAKQRQYLDSQQGKKLNVTVILYATELAFKFICEGNQRFQKIEMSLPDWLKGTSYERKALATRDRGIFKLEQNIPPYQYTIKITLPEWSLMDIDLIRWISGWGKEVKVIEPQSLVDRIYSIGEGITNIYQDIELICCDLEKVNDLVKNKEGSNYRFISIKTPNGNAEPQSVQSELNMNPGHIHPFIINDITQFNEEDIKKTVAFIKKKKKASKIQDGLRFLIYSHSGINLASEVAIAIYRELKQDTELTNLRISLSYL</sequence>
<dbReference type="SUPFAM" id="SSF52540">
    <property type="entry name" value="P-loop containing nucleoside triphosphate hydrolases"/>
    <property type="match status" value="1"/>
</dbReference>
<gene>
    <name evidence="1" type="ORF">EWV92_06705</name>
</gene>
<dbReference type="PANTHER" id="PTHR20873">
    <property type="entry name" value="L-SERYL-TRNA(SEC) KINASE"/>
    <property type="match status" value="1"/>
</dbReference>
<evidence type="ECO:0000313" key="2">
    <source>
        <dbReference type="Proteomes" id="UP000317708"/>
    </source>
</evidence>
<dbReference type="EMBL" id="SFBI01000067">
    <property type="protein sequence ID" value="TRU39140.1"/>
    <property type="molecule type" value="Genomic_DNA"/>
</dbReference>
<comment type="caution">
    <text evidence="1">The sequence shown here is derived from an EMBL/GenBank/DDBJ whole genome shotgun (WGS) entry which is preliminary data.</text>
</comment>
<dbReference type="GO" id="GO:0000049">
    <property type="term" value="F:tRNA binding"/>
    <property type="evidence" value="ECO:0007669"/>
    <property type="project" value="TreeGrafter"/>
</dbReference>
<proteinExistence type="predicted"/>
<reference evidence="1 2" key="1">
    <citation type="submission" date="2019-01" db="EMBL/GenBank/DDBJ databases">
        <title>Coherence of Microcystis species and biogeography revealed through population genomics.</title>
        <authorList>
            <person name="Perez-Carrascal O.M."/>
            <person name="Terrat Y."/>
            <person name="Giani A."/>
            <person name="Fortin N."/>
            <person name="Tromas N."/>
            <person name="Shapiro B.J."/>
        </authorList>
    </citation>
    <scope>NUCLEOTIDE SEQUENCE [LARGE SCALE GENOMIC DNA]</scope>
    <source>
        <strain evidence="1">Ma_MB_S_20031200_S102</strain>
    </source>
</reference>
<dbReference type="PANTHER" id="PTHR20873:SF0">
    <property type="entry name" value="L-SERYL-TRNA(SEC) KINASE"/>
    <property type="match status" value="1"/>
</dbReference>
<accession>A0A552EXE4</accession>
<dbReference type="Proteomes" id="UP000317708">
    <property type="component" value="Unassembled WGS sequence"/>
</dbReference>
<dbReference type="InterPro" id="IPR027417">
    <property type="entry name" value="P-loop_NTPase"/>
</dbReference>
<dbReference type="InterPro" id="IPR052648">
    <property type="entry name" value="Ser-tRNA(Sec)_kinase"/>
</dbReference>
<dbReference type="Gene3D" id="3.40.50.300">
    <property type="entry name" value="P-loop containing nucleotide triphosphate hydrolases"/>
    <property type="match status" value="1"/>
</dbReference>
<evidence type="ECO:0000313" key="1">
    <source>
        <dbReference type="EMBL" id="TRU39140.1"/>
    </source>
</evidence>